<keyword evidence="3" id="KW-1185">Reference proteome</keyword>
<accession>A0A0H3X029</accession>
<dbReference type="Proteomes" id="UP000035651">
    <property type="component" value="Plasmid pPF72-1"/>
</dbReference>
<proteinExistence type="predicted"/>
<protein>
    <submittedName>
        <fullName evidence="2">Uncharacterized protein</fullName>
    </submittedName>
</protein>
<organism evidence="2 3">
    <name type="scientific">Pandoraea faecigallinarum</name>
    <dbReference type="NCBI Taxonomy" id="656179"/>
    <lineage>
        <taxon>Bacteria</taxon>
        <taxon>Pseudomonadati</taxon>
        <taxon>Pseudomonadota</taxon>
        <taxon>Betaproteobacteria</taxon>
        <taxon>Burkholderiales</taxon>
        <taxon>Burkholderiaceae</taxon>
        <taxon>Pandoraea</taxon>
    </lineage>
</organism>
<dbReference type="EMBL" id="CP011808">
    <property type="protein sequence ID" value="AKM33332.3"/>
    <property type="molecule type" value="Genomic_DNA"/>
</dbReference>
<sequence length="97" mass="11347">MRRRILEKYEPVRLDIERLLEGESREFRLLTRDLRSVAQVLNALYARIVESDLLPSDERGAMVERILPALAESETKQVDVTKRDIRKYETNSSTATR</sequence>
<evidence type="ECO:0000313" key="3">
    <source>
        <dbReference type="Proteomes" id="UP000035651"/>
    </source>
</evidence>
<gene>
    <name evidence="2" type="ORF">AB870_24370</name>
</gene>
<name>A0A0H3X029_9BURK</name>
<feature type="compositionally biased region" description="Basic and acidic residues" evidence="1">
    <location>
        <begin position="75"/>
        <end position="89"/>
    </location>
</feature>
<keyword evidence="2" id="KW-0614">Plasmid</keyword>
<evidence type="ECO:0000256" key="1">
    <source>
        <dbReference type="SAM" id="MobiDB-lite"/>
    </source>
</evidence>
<geneLocation type="plasmid" evidence="2 3">
    <name>pPF72-1</name>
</geneLocation>
<dbReference type="KEGG" id="pfg:AB870_24370"/>
<feature type="region of interest" description="Disordered" evidence="1">
    <location>
        <begin position="75"/>
        <end position="97"/>
    </location>
</feature>
<reference evidence="2" key="1">
    <citation type="submission" date="2016-06" db="EMBL/GenBank/DDBJ databases">
        <title>Complete Genome Sequence of Pandoraea faecigallinarum DSM-23572.</title>
        <authorList>
            <person name="Yong D."/>
            <person name="Ee R."/>
            <person name="Lim Y.-L."/>
            <person name="Yin W.-F."/>
            <person name="Chan K.-G."/>
        </authorList>
    </citation>
    <scope>NUCLEOTIDE SEQUENCE</scope>
    <source>
        <strain evidence="2">DSM 23572</strain>
        <plasmid evidence="2">pPF72-1</plasmid>
    </source>
</reference>
<dbReference type="AlphaFoldDB" id="A0A0H3X029"/>
<evidence type="ECO:0000313" key="2">
    <source>
        <dbReference type="EMBL" id="AKM33332.3"/>
    </source>
</evidence>